<dbReference type="Proteomes" id="UP000198635">
    <property type="component" value="Unassembled WGS sequence"/>
</dbReference>
<dbReference type="EMBL" id="FORX01000028">
    <property type="protein sequence ID" value="SFK49360.1"/>
    <property type="molecule type" value="Genomic_DNA"/>
</dbReference>
<sequence>MSHISKIELKINDLDALRKACDRLALQFMYGQKAFKWYNGSHPCDHAISAADASYEIGVVRQDDSFSLYWDDWSTGGLTQRIGAGAGLLKQAYTIERVLSEARRKNMRYSEIKNNNGVRIVLTT</sequence>
<dbReference type="AlphaFoldDB" id="A0A1I3ZZK8"/>
<dbReference type="STRING" id="52560.SAMN04488082_12824"/>
<gene>
    <name evidence="1" type="ORF">SAMN04488082_12824</name>
</gene>
<accession>A0A1I3ZZK8</accession>
<reference evidence="2" key="1">
    <citation type="submission" date="2016-10" db="EMBL/GenBank/DDBJ databases">
        <authorList>
            <person name="Varghese N."/>
            <person name="Submissions S."/>
        </authorList>
    </citation>
    <scope>NUCLEOTIDE SEQUENCE [LARGE SCALE GENOMIC DNA]</scope>
    <source>
        <strain evidence="2">DSM 5918</strain>
    </source>
</reference>
<evidence type="ECO:0000313" key="1">
    <source>
        <dbReference type="EMBL" id="SFK49360.1"/>
    </source>
</evidence>
<protein>
    <recommendedName>
        <fullName evidence="3">DUF1257 domain-containing protein</fullName>
    </recommendedName>
</protein>
<proteinExistence type="predicted"/>
<dbReference type="OrthoDB" id="5422759at2"/>
<evidence type="ECO:0008006" key="3">
    <source>
        <dbReference type="Google" id="ProtNLM"/>
    </source>
</evidence>
<evidence type="ECO:0000313" key="2">
    <source>
        <dbReference type="Proteomes" id="UP000198635"/>
    </source>
</evidence>
<organism evidence="1 2">
    <name type="scientific">Desulfomicrobium apsheronum</name>
    <dbReference type="NCBI Taxonomy" id="52560"/>
    <lineage>
        <taxon>Bacteria</taxon>
        <taxon>Pseudomonadati</taxon>
        <taxon>Thermodesulfobacteriota</taxon>
        <taxon>Desulfovibrionia</taxon>
        <taxon>Desulfovibrionales</taxon>
        <taxon>Desulfomicrobiaceae</taxon>
        <taxon>Desulfomicrobium</taxon>
    </lineage>
</organism>
<name>A0A1I3ZZK8_9BACT</name>
<dbReference type="RefSeq" id="WP_092379361.1">
    <property type="nucleotide sequence ID" value="NZ_FORX01000028.1"/>
</dbReference>
<keyword evidence="2" id="KW-1185">Reference proteome</keyword>